<accession>A0AAD9L9E8</accession>
<evidence type="ECO:0000313" key="2">
    <source>
        <dbReference type="EMBL" id="KAK1927442.1"/>
    </source>
</evidence>
<dbReference type="Proteomes" id="UP001182556">
    <property type="component" value="Unassembled WGS sequence"/>
</dbReference>
<feature type="compositionally biased region" description="Polar residues" evidence="1">
    <location>
        <begin position="55"/>
        <end position="65"/>
    </location>
</feature>
<evidence type="ECO:0000256" key="1">
    <source>
        <dbReference type="SAM" id="MobiDB-lite"/>
    </source>
</evidence>
<keyword evidence="3" id="KW-1185">Reference proteome</keyword>
<feature type="compositionally biased region" description="Low complexity" evidence="1">
    <location>
        <begin position="35"/>
        <end position="44"/>
    </location>
</feature>
<protein>
    <submittedName>
        <fullName evidence="2">Uncharacterized protein</fullName>
    </submittedName>
</protein>
<sequence length="828" mass="92704">MTSPSLPSQPFYHPHPTPPTKKTSLDFLCSPPTPSSSSSLPSLSMATDDMPRRMNGTTSVSTPNMSRYRLDTLPRNLLAQIAVDLVIEPDGNSNPRHHPSRLIPFFLTSRTIYDAVSFDNNPQLYNTLFRKTFDTAALERRYKWMQKHLAQQAGRGRKIFDLFSDPRSWAIDYKTRWEQTARMRRVAEAGTFEGICEREQVLADLWTVWFLLTENGEVSVCDTPIQARAWADELLQCRVLILDGRNLPFLARECRFEAWMVVYYNKNLLQTSLIAGYPQDTGEKALAMWCSLLSGTDVSSEQTPAEVDEKIFVMRPYVFACAKYDITYAPCTQRRLPLCKPGCSDHEPDITLRSKALTYKRFGYSWRRAPPHFILGVYLAFLRLVERQPGRMGLKPGSSTFVSPPGEGPAPGLFSVTKVLPSIYHDCEWQRNSVCQDPHDSPGLPSLTFRGQIEGFWRCKFLFFDFDRYRQVLAGDIRGVYTGTFAEQATEMQLKETVIKVRKEDVGGKGPLLCAGFDLEGEGFDPEEDQKRIQEGYGAELCLDEDEPDEEGWTKEILISGSARTSWGYADVRGRVRSWDGLVMLCCSYSRHALGKWLWRGYIHPGGHLIGRWRDTFTPEHLRALGMIRAGDVYYPPQYSKGMDESEGVDQGILPGANSGGPSFPSQTLIGQSRARDRGDHEQQIQDLSTPQAQPSLEPQLEPKAAPNPDPRSAPKSEPKADIQPQVAPRSQKSPPATRETKPPSPTGPRAMGPPPLPAVSTRTINHTARTGSTSPTTPRHVPNGGQISPGSVLPRLNPIDPPPPRRPTWASEPTPPRPRATAVEKPL</sequence>
<feature type="region of interest" description="Disordered" evidence="1">
    <location>
        <begin position="639"/>
        <end position="828"/>
    </location>
</feature>
<gene>
    <name evidence="2" type="ORF">DB88DRAFT_470096</name>
</gene>
<feature type="compositionally biased region" description="Polar residues" evidence="1">
    <location>
        <begin position="660"/>
        <end position="671"/>
    </location>
</feature>
<feature type="region of interest" description="Disordered" evidence="1">
    <location>
        <begin position="1"/>
        <end position="65"/>
    </location>
</feature>
<feature type="compositionally biased region" description="Basic and acidic residues" evidence="1">
    <location>
        <begin position="674"/>
        <end position="684"/>
    </location>
</feature>
<proteinExistence type="predicted"/>
<name>A0AAD9L9E8_PAPLA</name>
<feature type="compositionally biased region" description="Polar residues" evidence="1">
    <location>
        <begin position="761"/>
        <end position="778"/>
    </location>
</feature>
<dbReference type="EMBL" id="JAODAN010000001">
    <property type="protein sequence ID" value="KAK1927442.1"/>
    <property type="molecule type" value="Genomic_DNA"/>
</dbReference>
<reference evidence="2" key="1">
    <citation type="submission" date="2023-02" db="EMBL/GenBank/DDBJ databases">
        <title>Identification and recombinant expression of a fungal hydrolase from Papiliotrema laurentii that hydrolyzes apple cutin and clears colloidal polyester polyurethane.</title>
        <authorList>
            <consortium name="DOE Joint Genome Institute"/>
            <person name="Roman V.A."/>
            <person name="Bojanowski C."/>
            <person name="Crable B.R."/>
            <person name="Wagner D.N."/>
            <person name="Hung C.S."/>
            <person name="Nadeau L.J."/>
            <person name="Schratz L."/>
            <person name="Haridas S."/>
            <person name="Pangilinan J."/>
            <person name="Lipzen A."/>
            <person name="Na H."/>
            <person name="Yan M."/>
            <person name="Ng V."/>
            <person name="Grigoriev I.V."/>
            <person name="Spatafora J.W."/>
            <person name="Barlow D."/>
            <person name="Biffinger J."/>
            <person name="Kelley-Loughnane N."/>
            <person name="Varaljay V.A."/>
            <person name="Crookes-Goodson W.J."/>
        </authorList>
    </citation>
    <scope>NUCLEOTIDE SEQUENCE</scope>
    <source>
        <strain evidence="2">5307AH</strain>
    </source>
</reference>
<feature type="compositionally biased region" description="Polar residues" evidence="1">
    <location>
        <begin position="685"/>
        <end position="697"/>
    </location>
</feature>
<organism evidence="2 3">
    <name type="scientific">Papiliotrema laurentii</name>
    <name type="common">Cryptococcus laurentii</name>
    <dbReference type="NCBI Taxonomy" id="5418"/>
    <lineage>
        <taxon>Eukaryota</taxon>
        <taxon>Fungi</taxon>
        <taxon>Dikarya</taxon>
        <taxon>Basidiomycota</taxon>
        <taxon>Agaricomycotina</taxon>
        <taxon>Tremellomycetes</taxon>
        <taxon>Tremellales</taxon>
        <taxon>Rhynchogastremaceae</taxon>
        <taxon>Papiliotrema</taxon>
    </lineage>
</organism>
<comment type="caution">
    <text evidence="2">The sequence shown here is derived from an EMBL/GenBank/DDBJ whole genome shotgun (WGS) entry which is preliminary data.</text>
</comment>
<feature type="compositionally biased region" description="Pro residues" evidence="1">
    <location>
        <begin position="743"/>
        <end position="758"/>
    </location>
</feature>
<evidence type="ECO:0000313" key="3">
    <source>
        <dbReference type="Proteomes" id="UP001182556"/>
    </source>
</evidence>
<dbReference type="AlphaFoldDB" id="A0AAD9L9E8"/>